<evidence type="ECO:0000259" key="2">
    <source>
        <dbReference type="Pfam" id="PF07910"/>
    </source>
</evidence>
<dbReference type="Pfam" id="PF07910">
    <property type="entry name" value="Peptidase_C78"/>
    <property type="match status" value="1"/>
</dbReference>
<organism evidence="3 4">
    <name type="scientific">Oldenlandia corymbosa var. corymbosa</name>
    <dbReference type="NCBI Taxonomy" id="529605"/>
    <lineage>
        <taxon>Eukaryota</taxon>
        <taxon>Viridiplantae</taxon>
        <taxon>Streptophyta</taxon>
        <taxon>Embryophyta</taxon>
        <taxon>Tracheophyta</taxon>
        <taxon>Spermatophyta</taxon>
        <taxon>Magnoliopsida</taxon>
        <taxon>eudicotyledons</taxon>
        <taxon>Gunneridae</taxon>
        <taxon>Pentapetalae</taxon>
        <taxon>asterids</taxon>
        <taxon>lamiids</taxon>
        <taxon>Gentianales</taxon>
        <taxon>Rubiaceae</taxon>
        <taxon>Rubioideae</taxon>
        <taxon>Spermacoceae</taxon>
        <taxon>Hedyotis-Oldenlandia complex</taxon>
        <taxon>Oldenlandia</taxon>
    </lineage>
</organism>
<reference evidence="3" key="1">
    <citation type="submission" date="2023-03" db="EMBL/GenBank/DDBJ databases">
        <authorList>
            <person name="Julca I."/>
        </authorList>
    </citation>
    <scope>NUCLEOTIDE SEQUENCE</scope>
</reference>
<evidence type="ECO:0000256" key="1">
    <source>
        <dbReference type="ARBA" id="ARBA00022801"/>
    </source>
</evidence>
<dbReference type="GO" id="GO:0019783">
    <property type="term" value="F:ubiquitin-like protein peptidase activity"/>
    <property type="evidence" value="ECO:0007669"/>
    <property type="project" value="UniProtKB-ARBA"/>
</dbReference>
<dbReference type="PANTHER" id="PTHR48153">
    <property type="entry name" value="UFM1-SPECIFIC PROTEASE 2"/>
    <property type="match status" value="1"/>
</dbReference>
<dbReference type="AlphaFoldDB" id="A0AAV1BWU9"/>
<accession>A0AAV1BWU9</accession>
<sequence length="404" mass="46107">MEFFTCPLCHRFLPSHKIERHVDDHFTDEELSRDLLLAQEVDSRRGASSSSSTYGGGIDIDSKFASLISLQTKEILYQVKGENGLMTCLKDCLTFESEKDATSILSGYIDHFQCRESEDVGWGCGWRNIQMLSSHLIKQRQEAREVLFGGAGFVPDIPSLQRWLEIAWELGFDTQGSNDFNNKIYGKRNWIGTTECAALLRSFGLRAMVVDFCGEETNTGGSANKMLVNKNVSKRKLAQIHGPMDRFLFKEDQKESFKHLSSDAGKKVKGPEVIIEWVWNYFSNNNSTKLGSKRVILSEKAPLYFQEDGHSRTIVGIQAVLKSNKMHQYNLLILDPGHQTEALEKSMKQNFGWQKLIKRGIHTLKKHQYQLTRTVFQLCFIEPGIARGEEIERLKILRGIHHEI</sequence>
<evidence type="ECO:0000313" key="3">
    <source>
        <dbReference type="EMBL" id="CAI9087027.1"/>
    </source>
</evidence>
<protein>
    <submittedName>
        <fullName evidence="3">OLC1v1020990C7</fullName>
    </submittedName>
</protein>
<keyword evidence="1" id="KW-0378">Hydrolase</keyword>
<comment type="caution">
    <text evidence="3">The sequence shown here is derived from an EMBL/GenBank/DDBJ whole genome shotgun (WGS) entry which is preliminary data.</text>
</comment>
<gene>
    <name evidence="3" type="ORF">OLC1_LOCUS24969</name>
</gene>
<dbReference type="InterPro" id="IPR012462">
    <property type="entry name" value="UFSP1/2_DUB_cat"/>
</dbReference>
<dbReference type="PANTHER" id="PTHR48153:SF4">
    <property type="entry name" value="UBIQUITIN CARBOXYL-TERMINAL HYDROLASE MUG105"/>
    <property type="match status" value="1"/>
</dbReference>
<evidence type="ECO:0000313" key="4">
    <source>
        <dbReference type="Proteomes" id="UP001161247"/>
    </source>
</evidence>
<dbReference type="Gene3D" id="3.90.70.130">
    <property type="match status" value="1"/>
</dbReference>
<dbReference type="EMBL" id="CATKSE010000001">
    <property type="protein sequence ID" value="CAI9087027.1"/>
    <property type="molecule type" value="Genomic_DNA"/>
</dbReference>
<dbReference type="Proteomes" id="UP001161247">
    <property type="component" value="Unassembled WGS sequence"/>
</dbReference>
<name>A0AAV1BWU9_OLDCO</name>
<proteinExistence type="predicted"/>
<keyword evidence="4" id="KW-1185">Reference proteome</keyword>
<feature type="domain" description="UFSP1/2/DUB catalytic" evidence="2">
    <location>
        <begin position="104"/>
        <end position="371"/>
    </location>
</feature>